<proteinExistence type="predicted"/>
<name>A0A2U1CMD3_9BURK</name>
<sequence>MSEPISTSIAAGIVAATVGATAWFTRLDPLAVIGAFAGSVTFALTAKDTDIWRRLAYMLVSLVVGYAAVPDVAALSPLKNPLFIAYIVSALVVHTTLTVIDRIKTMDVAATWAAIIAAFKK</sequence>
<dbReference type="Pfam" id="PF16931">
    <property type="entry name" value="Phage_holin_8"/>
    <property type="match status" value="1"/>
</dbReference>
<gene>
    <name evidence="2" type="ORF">C7440_1645</name>
</gene>
<reference evidence="2 3" key="1">
    <citation type="submission" date="2018-04" db="EMBL/GenBank/DDBJ databases">
        <title>Genomic Encyclopedia of Type Strains, Phase IV (KMG-IV): sequencing the most valuable type-strain genomes for metagenomic binning, comparative biology and taxonomic classification.</title>
        <authorList>
            <person name="Goeker M."/>
        </authorList>
    </citation>
    <scope>NUCLEOTIDE SEQUENCE [LARGE SCALE GENOMIC DNA]</scope>
    <source>
        <strain evidence="2 3">DSM 10065</strain>
    </source>
</reference>
<protein>
    <submittedName>
        <fullName evidence="2">Putative phage holin</fullName>
    </submittedName>
</protein>
<feature type="transmembrane region" description="Helical" evidence="1">
    <location>
        <begin position="30"/>
        <end position="46"/>
    </location>
</feature>
<evidence type="ECO:0000313" key="3">
    <source>
        <dbReference type="Proteomes" id="UP000246145"/>
    </source>
</evidence>
<feature type="transmembrane region" description="Helical" evidence="1">
    <location>
        <begin position="82"/>
        <end position="100"/>
    </location>
</feature>
<keyword evidence="1" id="KW-0472">Membrane</keyword>
<dbReference type="RefSeq" id="WP_116518145.1">
    <property type="nucleotide sequence ID" value="NZ_JACCEX010000002.1"/>
</dbReference>
<feature type="transmembrane region" description="Helical" evidence="1">
    <location>
        <begin position="55"/>
        <end position="76"/>
    </location>
</feature>
<feature type="transmembrane region" description="Helical" evidence="1">
    <location>
        <begin position="7"/>
        <end position="24"/>
    </location>
</feature>
<dbReference type="OrthoDB" id="8690112at2"/>
<organism evidence="2 3">
    <name type="scientific">Pusillimonas noertemannii</name>
    <dbReference type="NCBI Taxonomy" id="305977"/>
    <lineage>
        <taxon>Bacteria</taxon>
        <taxon>Pseudomonadati</taxon>
        <taxon>Pseudomonadota</taxon>
        <taxon>Betaproteobacteria</taxon>
        <taxon>Burkholderiales</taxon>
        <taxon>Alcaligenaceae</taxon>
        <taxon>Pusillimonas</taxon>
    </lineage>
</organism>
<dbReference type="EMBL" id="QEKO01000002">
    <property type="protein sequence ID" value="PVY62153.1"/>
    <property type="molecule type" value="Genomic_DNA"/>
</dbReference>
<dbReference type="AlphaFoldDB" id="A0A2U1CMD3"/>
<comment type="caution">
    <text evidence="2">The sequence shown here is derived from an EMBL/GenBank/DDBJ whole genome shotgun (WGS) entry which is preliminary data.</text>
</comment>
<dbReference type="InterPro" id="IPR032637">
    <property type="entry name" value="Phage_holin-like"/>
</dbReference>
<keyword evidence="1" id="KW-1133">Transmembrane helix</keyword>
<evidence type="ECO:0000256" key="1">
    <source>
        <dbReference type="SAM" id="Phobius"/>
    </source>
</evidence>
<dbReference type="Proteomes" id="UP000246145">
    <property type="component" value="Unassembled WGS sequence"/>
</dbReference>
<accession>A0A2U1CMD3</accession>
<evidence type="ECO:0000313" key="2">
    <source>
        <dbReference type="EMBL" id="PVY62153.1"/>
    </source>
</evidence>
<keyword evidence="3" id="KW-1185">Reference proteome</keyword>
<keyword evidence="1" id="KW-0812">Transmembrane</keyword>